<dbReference type="InterPro" id="IPR002347">
    <property type="entry name" value="SDR_fam"/>
</dbReference>
<dbReference type="PRINTS" id="PR00081">
    <property type="entry name" value="GDHRDH"/>
</dbReference>
<keyword evidence="1" id="KW-0560">Oxidoreductase</keyword>
<dbReference type="InterPro" id="IPR036291">
    <property type="entry name" value="NAD(P)-bd_dom_sf"/>
</dbReference>
<dbReference type="AlphaFoldDB" id="A0A7I8WB89"/>
<dbReference type="PANTHER" id="PTHR43658:SF8">
    <property type="entry name" value="17-BETA-HYDROXYSTEROID DEHYDROGENASE 14-RELATED"/>
    <property type="match status" value="1"/>
</dbReference>
<reference evidence="3 4" key="1">
    <citation type="submission" date="2020-08" db="EMBL/GenBank/DDBJ databases">
        <authorList>
            <person name="Hejnol A."/>
        </authorList>
    </citation>
    <scope>NUCLEOTIDE SEQUENCE [LARGE SCALE GENOMIC DNA]</scope>
</reference>
<dbReference type="Pfam" id="PF00106">
    <property type="entry name" value="adh_short"/>
    <property type="match status" value="1"/>
</dbReference>
<dbReference type="OrthoDB" id="47007at2759"/>
<comment type="similarity">
    <text evidence="2">Belongs to the short-chain dehydrogenases/reductases (SDR) family.</text>
</comment>
<dbReference type="Proteomes" id="UP000549394">
    <property type="component" value="Unassembled WGS sequence"/>
</dbReference>
<accession>A0A7I8WB89</accession>
<dbReference type="SUPFAM" id="SSF51735">
    <property type="entry name" value="NAD(P)-binding Rossmann-fold domains"/>
    <property type="match status" value="1"/>
</dbReference>
<dbReference type="Gene3D" id="3.40.50.720">
    <property type="entry name" value="NAD(P)-binding Rossmann-like Domain"/>
    <property type="match status" value="1"/>
</dbReference>
<dbReference type="InterPro" id="IPR020904">
    <property type="entry name" value="Sc_DH/Rdtase_CS"/>
</dbReference>
<dbReference type="FunFam" id="3.40.50.720:FF:000084">
    <property type="entry name" value="Short-chain dehydrogenase reductase"/>
    <property type="match status" value="1"/>
</dbReference>
<comment type="caution">
    <text evidence="3">The sequence shown here is derived from an EMBL/GenBank/DDBJ whole genome shotgun (WGS) entry which is preliminary data.</text>
</comment>
<dbReference type="EMBL" id="CAJFCJ010000026">
    <property type="protein sequence ID" value="CAD5125394.1"/>
    <property type="molecule type" value="Genomic_DNA"/>
</dbReference>
<sequence>MTLRYEGKVTIVTGGSMGIGEGCVRVFVKHGSKVVFCARGDNAGEALEKELNAKGPGEAYYIKCDVTKEDDIKNLIKKTVEKYGQIDCVINNAGTHPPHKPIDNFSADEFRDLLNLNVVNYFLVSKYALPHLRKTKGSIVNVSSLVGVMGQSGAVTYCATKGAITSMSKALAIDEAAHGVRVNTFSPGNVLTPLWESSAEMSGDAKAALQSGAEAQCLGRFGTVEESGEACLYLAAEGSFCTGIDIIMSGGAELGYAKKTRLENPDRVY</sequence>
<dbReference type="PROSITE" id="PS00061">
    <property type="entry name" value="ADH_SHORT"/>
    <property type="match status" value="1"/>
</dbReference>
<dbReference type="PANTHER" id="PTHR43658">
    <property type="entry name" value="SHORT-CHAIN DEHYDROGENASE/REDUCTASE"/>
    <property type="match status" value="1"/>
</dbReference>
<dbReference type="GO" id="GO:0006706">
    <property type="term" value="P:steroid catabolic process"/>
    <property type="evidence" value="ECO:0007669"/>
    <property type="project" value="TreeGrafter"/>
</dbReference>
<dbReference type="GO" id="GO:0004303">
    <property type="term" value="F:estradiol 17-beta-dehydrogenase [NAD(P)+] activity"/>
    <property type="evidence" value="ECO:0007669"/>
    <property type="project" value="TreeGrafter"/>
</dbReference>
<proteinExistence type="inferred from homology"/>
<organism evidence="3 4">
    <name type="scientific">Dimorphilus gyrociliatus</name>
    <dbReference type="NCBI Taxonomy" id="2664684"/>
    <lineage>
        <taxon>Eukaryota</taxon>
        <taxon>Metazoa</taxon>
        <taxon>Spiralia</taxon>
        <taxon>Lophotrochozoa</taxon>
        <taxon>Annelida</taxon>
        <taxon>Polychaeta</taxon>
        <taxon>Polychaeta incertae sedis</taxon>
        <taxon>Dinophilidae</taxon>
        <taxon>Dimorphilus</taxon>
    </lineage>
</organism>
<keyword evidence="4" id="KW-1185">Reference proteome</keyword>
<dbReference type="PRINTS" id="PR00080">
    <property type="entry name" value="SDRFAMILY"/>
</dbReference>
<evidence type="ECO:0000313" key="3">
    <source>
        <dbReference type="EMBL" id="CAD5125394.1"/>
    </source>
</evidence>
<gene>
    <name evidence="3" type="ORF">DGYR_LOCUS12771</name>
</gene>
<name>A0A7I8WB89_9ANNE</name>
<evidence type="ECO:0000256" key="1">
    <source>
        <dbReference type="ARBA" id="ARBA00023002"/>
    </source>
</evidence>
<evidence type="ECO:0000256" key="2">
    <source>
        <dbReference type="RuleBase" id="RU000363"/>
    </source>
</evidence>
<protein>
    <submittedName>
        <fullName evidence="3">DgyrCDS13629</fullName>
    </submittedName>
</protein>
<dbReference type="GO" id="GO:0005829">
    <property type="term" value="C:cytosol"/>
    <property type="evidence" value="ECO:0007669"/>
    <property type="project" value="TreeGrafter"/>
</dbReference>
<evidence type="ECO:0000313" key="4">
    <source>
        <dbReference type="Proteomes" id="UP000549394"/>
    </source>
</evidence>